<dbReference type="PANTHER" id="PTHR43720">
    <property type="entry name" value="2-AMINOMUCONIC SEMIALDEHYDE DEHYDROGENASE"/>
    <property type="match status" value="1"/>
</dbReference>
<dbReference type="FunFam" id="3.40.605.10:FF:000001">
    <property type="entry name" value="Aldehyde dehydrogenase 1"/>
    <property type="match status" value="1"/>
</dbReference>
<dbReference type="OrthoDB" id="310895at2759"/>
<dbReference type="Gene3D" id="3.40.605.10">
    <property type="entry name" value="Aldehyde Dehydrogenase, Chain A, domain 1"/>
    <property type="match status" value="1"/>
</dbReference>
<dbReference type="Pfam" id="PF00171">
    <property type="entry name" value="Aldedh"/>
    <property type="match status" value="1"/>
</dbReference>
<evidence type="ECO:0000256" key="1">
    <source>
        <dbReference type="ARBA" id="ARBA00009986"/>
    </source>
</evidence>
<dbReference type="PANTHER" id="PTHR43720:SF2">
    <property type="entry name" value="2-AMINOMUCONIC SEMIALDEHYDE DEHYDROGENASE"/>
    <property type="match status" value="1"/>
</dbReference>
<evidence type="ECO:0000256" key="3">
    <source>
        <dbReference type="ARBA" id="ARBA00023027"/>
    </source>
</evidence>
<proteinExistence type="inferred from homology"/>
<keyword evidence="3" id="KW-0520">NAD</keyword>
<dbReference type="InterPro" id="IPR016162">
    <property type="entry name" value="Ald_DH_N"/>
</dbReference>
<dbReference type="PROSITE" id="PS00070">
    <property type="entry name" value="ALDEHYDE_DEHYDR_CYS"/>
    <property type="match status" value="1"/>
</dbReference>
<feature type="domain" description="Aldehyde dehydrogenase" evidence="6">
    <location>
        <begin position="22"/>
        <end position="395"/>
    </location>
</feature>
<dbReference type="GO" id="GO:0016620">
    <property type="term" value="F:oxidoreductase activity, acting on the aldehyde or oxo group of donors, NAD or NADP as acceptor"/>
    <property type="evidence" value="ECO:0007669"/>
    <property type="project" value="InterPro"/>
</dbReference>
<keyword evidence="2 5" id="KW-0560">Oxidoreductase</keyword>
<evidence type="ECO:0000256" key="2">
    <source>
        <dbReference type="ARBA" id="ARBA00023002"/>
    </source>
</evidence>
<reference evidence="7" key="1">
    <citation type="submission" date="2022-03" db="EMBL/GenBank/DDBJ databases">
        <authorList>
            <person name="Martin C."/>
        </authorList>
    </citation>
    <scope>NUCLEOTIDE SEQUENCE</scope>
</reference>
<dbReference type="PROSITE" id="PS00687">
    <property type="entry name" value="ALDEHYDE_DEHYDR_GLU"/>
    <property type="match status" value="1"/>
</dbReference>
<comment type="caution">
    <text evidence="7">The sequence shown here is derived from an EMBL/GenBank/DDBJ whole genome shotgun (WGS) entry which is preliminary data.</text>
</comment>
<gene>
    <name evidence="7" type="ORF">OFUS_LOCUS1468</name>
</gene>
<feature type="active site" evidence="4">
    <location>
        <position position="255"/>
    </location>
</feature>
<organism evidence="7 8">
    <name type="scientific">Owenia fusiformis</name>
    <name type="common">Polychaete worm</name>
    <dbReference type="NCBI Taxonomy" id="6347"/>
    <lineage>
        <taxon>Eukaryota</taxon>
        <taxon>Metazoa</taxon>
        <taxon>Spiralia</taxon>
        <taxon>Lophotrochozoa</taxon>
        <taxon>Annelida</taxon>
        <taxon>Polychaeta</taxon>
        <taxon>Sedentaria</taxon>
        <taxon>Canalipalpata</taxon>
        <taxon>Sabellida</taxon>
        <taxon>Oweniida</taxon>
        <taxon>Oweniidae</taxon>
        <taxon>Owenia</taxon>
    </lineage>
</organism>
<evidence type="ECO:0000259" key="6">
    <source>
        <dbReference type="Pfam" id="PF00171"/>
    </source>
</evidence>
<dbReference type="EMBL" id="CAIIXF020000001">
    <property type="protein sequence ID" value="CAH1773940.1"/>
    <property type="molecule type" value="Genomic_DNA"/>
</dbReference>
<dbReference type="Gene3D" id="3.40.309.10">
    <property type="entry name" value="Aldehyde Dehydrogenase, Chain A, domain 2"/>
    <property type="match status" value="1"/>
</dbReference>
<feature type="non-terminal residue" evidence="7">
    <location>
        <position position="395"/>
    </location>
</feature>
<evidence type="ECO:0000313" key="8">
    <source>
        <dbReference type="Proteomes" id="UP000749559"/>
    </source>
</evidence>
<sequence length="395" mass="42922">MACPDANGLLTIQNFINGDFVPSKQHIDSYDPSTGKVYAKIPESSKEEVDAAAQAAKRAFPLWSLTEAKERCRIMIKIADILESRLAEFAAAESKDQGKTIATATIVDIPRAVHNMRFFATTILHDVNTSSTVDKLGIVNYTTREACGVAGLISPWNLPLYLLTFKIAPAIAWGNTVVAKPSEMTSVTSWMFAKVCKEAGLPDGVLNFTYGTGPVTGDAIVCHPDIHLISFTGSTLTAERIQSASSPFCKKLSLELGGKNPAVIFSDCDFKKAVATTVRSSFANQGEICLCTSRIFVENTIYQKFVEEFVKQAKEFKTGPPGDPSSRMGALISKEHLAKVRGFVHWAQENGGTIQCGLEELNLPDENKEGYFMAATVITDVADTSKVMQEEIFGP</sequence>
<dbReference type="InterPro" id="IPR016160">
    <property type="entry name" value="Ald_DH_CS_CYS"/>
</dbReference>
<dbReference type="InterPro" id="IPR016161">
    <property type="entry name" value="Ald_DH/histidinol_DH"/>
</dbReference>
<evidence type="ECO:0000256" key="5">
    <source>
        <dbReference type="RuleBase" id="RU003345"/>
    </source>
</evidence>
<dbReference type="InterPro" id="IPR029510">
    <property type="entry name" value="Ald_DH_CS_GLU"/>
</dbReference>
<dbReference type="InterPro" id="IPR015590">
    <property type="entry name" value="Aldehyde_DH_dom"/>
</dbReference>
<evidence type="ECO:0000313" key="7">
    <source>
        <dbReference type="EMBL" id="CAH1773940.1"/>
    </source>
</evidence>
<protein>
    <recommendedName>
        <fullName evidence="6">Aldehyde dehydrogenase domain-containing protein</fullName>
    </recommendedName>
</protein>
<name>A0A8S4MZC0_OWEFU</name>
<dbReference type="Proteomes" id="UP000749559">
    <property type="component" value="Unassembled WGS sequence"/>
</dbReference>
<comment type="similarity">
    <text evidence="1 5">Belongs to the aldehyde dehydrogenase family.</text>
</comment>
<accession>A0A8S4MZC0</accession>
<dbReference type="AlphaFoldDB" id="A0A8S4MZC0"/>
<dbReference type="SUPFAM" id="SSF53720">
    <property type="entry name" value="ALDH-like"/>
    <property type="match status" value="1"/>
</dbReference>
<dbReference type="InterPro" id="IPR016163">
    <property type="entry name" value="Ald_DH_C"/>
</dbReference>
<keyword evidence="8" id="KW-1185">Reference proteome</keyword>
<evidence type="ECO:0000256" key="4">
    <source>
        <dbReference type="PROSITE-ProRule" id="PRU10007"/>
    </source>
</evidence>